<feature type="region of interest" description="Disordered" evidence="1">
    <location>
        <begin position="113"/>
        <end position="170"/>
    </location>
</feature>
<accession>A0A7R8WNR5</accession>
<organism evidence="2">
    <name type="scientific">Cyprideis torosa</name>
    <dbReference type="NCBI Taxonomy" id="163714"/>
    <lineage>
        <taxon>Eukaryota</taxon>
        <taxon>Metazoa</taxon>
        <taxon>Ecdysozoa</taxon>
        <taxon>Arthropoda</taxon>
        <taxon>Crustacea</taxon>
        <taxon>Oligostraca</taxon>
        <taxon>Ostracoda</taxon>
        <taxon>Podocopa</taxon>
        <taxon>Podocopida</taxon>
        <taxon>Cytherocopina</taxon>
        <taxon>Cytheroidea</taxon>
        <taxon>Cytherideidae</taxon>
        <taxon>Cyprideis</taxon>
    </lineage>
</organism>
<gene>
    <name evidence="2" type="ORF">CTOB1V02_LOCUS13051</name>
</gene>
<dbReference type="EMBL" id="OB671840">
    <property type="protein sequence ID" value="CAD7235235.1"/>
    <property type="molecule type" value="Genomic_DNA"/>
</dbReference>
<dbReference type="AlphaFoldDB" id="A0A7R8WNR5"/>
<evidence type="ECO:0000256" key="1">
    <source>
        <dbReference type="SAM" id="MobiDB-lite"/>
    </source>
</evidence>
<sequence>MGLHHQVLLYLTGRIDGEDESDTSLTSELSRRVEIPLEKEHPGKNDVREAEAEIPSKLFQLLQTRDSEESSDDEKGRRRFRFKKYKYYLPCEVYVVYPHTVPCLKYDMRDGEGGAGAGATKDHDVGEKTTENEEDDFKPPPKRQGHRKRGSFHRVTLAKDMGWSSPVRLH</sequence>
<evidence type="ECO:0000313" key="2">
    <source>
        <dbReference type="EMBL" id="CAD7235235.1"/>
    </source>
</evidence>
<feature type="compositionally biased region" description="Basic residues" evidence="1">
    <location>
        <begin position="140"/>
        <end position="152"/>
    </location>
</feature>
<feature type="region of interest" description="Disordered" evidence="1">
    <location>
        <begin position="19"/>
        <end position="50"/>
    </location>
</feature>
<proteinExistence type="predicted"/>
<name>A0A7R8WNR5_9CRUS</name>
<protein>
    <submittedName>
        <fullName evidence="2">Uncharacterized protein</fullName>
    </submittedName>
</protein>
<feature type="compositionally biased region" description="Basic and acidic residues" evidence="1">
    <location>
        <begin position="29"/>
        <end position="50"/>
    </location>
</feature>
<feature type="compositionally biased region" description="Basic and acidic residues" evidence="1">
    <location>
        <begin position="120"/>
        <end position="131"/>
    </location>
</feature>
<reference evidence="2" key="1">
    <citation type="submission" date="2020-11" db="EMBL/GenBank/DDBJ databases">
        <authorList>
            <person name="Tran Van P."/>
        </authorList>
    </citation>
    <scope>NUCLEOTIDE SEQUENCE</scope>
</reference>